<evidence type="ECO:0000256" key="2">
    <source>
        <dbReference type="SAM" id="SignalP"/>
    </source>
</evidence>
<comment type="caution">
    <text evidence="3">The sequence shown here is derived from an EMBL/GenBank/DDBJ whole genome shotgun (WGS) entry which is preliminary data.</text>
</comment>
<feature type="signal peptide" evidence="2">
    <location>
        <begin position="1"/>
        <end position="18"/>
    </location>
</feature>
<dbReference type="Gene3D" id="2.50.20.10">
    <property type="entry name" value="Lipoprotein localisation LolA/LolB/LppX"/>
    <property type="match status" value="1"/>
</dbReference>
<dbReference type="InterPro" id="IPR004564">
    <property type="entry name" value="OM_lipoprot_carrier_LolA-like"/>
</dbReference>
<sequence length="208" mass="23294">MRNALTALIFLLSVTAIAQEKELTHDEILNFKKQVHQSAKTTTSLVNSFVQSKHIAFLSNPIESDGTLYFTAPDIIKWSYDNPYVYSVIFKEDTLYINDEGKKSDVNLSSSKVFNKLNALVSRSVSGDMLNKEEFDMKFYKNDTAYRVDLAPLDKALGSLFKQIELTFDASTLLVSAVKLIEPSGDYTAITFTNQSVNTPIPDAVFSH</sequence>
<dbReference type="InterPro" id="IPR029046">
    <property type="entry name" value="LolA/LolB/LppX"/>
</dbReference>
<protein>
    <submittedName>
        <fullName evidence="3">Outer membrane lipoprotein-sorting protein</fullName>
    </submittedName>
</protein>
<feature type="chain" id="PRO_5024288742" evidence="2">
    <location>
        <begin position="19"/>
        <end position="208"/>
    </location>
</feature>
<gene>
    <name evidence="3" type="ORF">BD809_10426</name>
</gene>
<dbReference type="RefSeq" id="WP_148782333.1">
    <property type="nucleotide sequence ID" value="NZ_VNHU01000004.1"/>
</dbReference>
<dbReference type="OrthoDB" id="1027451at2"/>
<dbReference type="PANTHER" id="PTHR35869">
    <property type="entry name" value="OUTER-MEMBRANE LIPOPROTEIN CARRIER PROTEIN"/>
    <property type="match status" value="1"/>
</dbReference>
<dbReference type="CDD" id="cd16325">
    <property type="entry name" value="LolA"/>
    <property type="match status" value="1"/>
</dbReference>
<evidence type="ECO:0000313" key="4">
    <source>
        <dbReference type="Proteomes" id="UP000324376"/>
    </source>
</evidence>
<dbReference type="EMBL" id="VNHU01000004">
    <property type="protein sequence ID" value="TYP74211.1"/>
    <property type="molecule type" value="Genomic_DNA"/>
</dbReference>
<dbReference type="SUPFAM" id="SSF89392">
    <property type="entry name" value="Prokaryotic lipoproteins and lipoprotein localization factors"/>
    <property type="match status" value="1"/>
</dbReference>
<dbReference type="Proteomes" id="UP000324376">
    <property type="component" value="Unassembled WGS sequence"/>
</dbReference>
<keyword evidence="1 2" id="KW-0732">Signal</keyword>
<reference evidence="3 4" key="1">
    <citation type="submission" date="2019-07" db="EMBL/GenBank/DDBJ databases">
        <title>Genomic Encyclopedia of Archaeal and Bacterial Type Strains, Phase II (KMG-II): from individual species to whole genera.</title>
        <authorList>
            <person name="Goeker M."/>
        </authorList>
    </citation>
    <scope>NUCLEOTIDE SEQUENCE [LARGE SCALE GENOMIC DNA]</scope>
    <source>
        <strain evidence="3 4">DSM 17527</strain>
    </source>
</reference>
<evidence type="ECO:0000313" key="3">
    <source>
        <dbReference type="EMBL" id="TYP74211.1"/>
    </source>
</evidence>
<dbReference type="AlphaFoldDB" id="A0A5S5C467"/>
<organism evidence="3 4">
    <name type="scientific">Aquimarina intermedia</name>
    <dbReference type="NCBI Taxonomy" id="350814"/>
    <lineage>
        <taxon>Bacteria</taxon>
        <taxon>Pseudomonadati</taxon>
        <taxon>Bacteroidota</taxon>
        <taxon>Flavobacteriia</taxon>
        <taxon>Flavobacteriales</taxon>
        <taxon>Flavobacteriaceae</taxon>
        <taxon>Aquimarina</taxon>
    </lineage>
</organism>
<name>A0A5S5C467_9FLAO</name>
<evidence type="ECO:0000256" key="1">
    <source>
        <dbReference type="ARBA" id="ARBA00022729"/>
    </source>
</evidence>
<accession>A0A5S5C467</accession>
<dbReference type="Pfam" id="PF03548">
    <property type="entry name" value="LolA"/>
    <property type="match status" value="1"/>
</dbReference>
<keyword evidence="4" id="KW-1185">Reference proteome</keyword>
<dbReference type="PANTHER" id="PTHR35869:SF1">
    <property type="entry name" value="OUTER-MEMBRANE LIPOPROTEIN CARRIER PROTEIN"/>
    <property type="match status" value="1"/>
</dbReference>
<keyword evidence="3" id="KW-0449">Lipoprotein</keyword>
<proteinExistence type="predicted"/>